<dbReference type="InterPro" id="IPR018247">
    <property type="entry name" value="EF_Hand_1_Ca_BS"/>
</dbReference>
<keyword evidence="1" id="KW-0472">Membrane</keyword>
<dbReference type="PROSITE" id="PS00018">
    <property type="entry name" value="EF_HAND_1"/>
    <property type="match status" value="1"/>
</dbReference>
<keyword evidence="4" id="KW-1185">Reference proteome</keyword>
<organism evidence="3 4">
    <name type="scientific">Rudanella paleaurantiibacter</name>
    <dbReference type="NCBI Taxonomy" id="2614655"/>
    <lineage>
        <taxon>Bacteria</taxon>
        <taxon>Pseudomonadati</taxon>
        <taxon>Bacteroidota</taxon>
        <taxon>Cytophagia</taxon>
        <taxon>Cytophagales</taxon>
        <taxon>Cytophagaceae</taxon>
        <taxon>Rudanella</taxon>
    </lineage>
</organism>
<dbReference type="AlphaFoldDB" id="A0A7J5TVU9"/>
<evidence type="ECO:0000256" key="1">
    <source>
        <dbReference type="SAM" id="Phobius"/>
    </source>
</evidence>
<proteinExistence type="predicted"/>
<dbReference type="EMBL" id="WELI01000008">
    <property type="protein sequence ID" value="KAB7728424.1"/>
    <property type="molecule type" value="Genomic_DNA"/>
</dbReference>
<comment type="caution">
    <text evidence="3">The sequence shown here is derived from an EMBL/GenBank/DDBJ whole genome shotgun (WGS) entry which is preliminary data.</text>
</comment>
<feature type="domain" description="Transglycosylase SLT" evidence="2">
    <location>
        <begin position="21"/>
        <end position="76"/>
    </location>
</feature>
<dbReference type="InterPro" id="IPR008258">
    <property type="entry name" value="Transglycosylase_SLT_dom_1"/>
</dbReference>
<keyword evidence="1" id="KW-0812">Transmembrane</keyword>
<dbReference type="Pfam" id="PF01464">
    <property type="entry name" value="SLT"/>
    <property type="match status" value="1"/>
</dbReference>
<evidence type="ECO:0000313" key="4">
    <source>
        <dbReference type="Proteomes" id="UP000488299"/>
    </source>
</evidence>
<evidence type="ECO:0000259" key="2">
    <source>
        <dbReference type="Pfam" id="PF01464"/>
    </source>
</evidence>
<feature type="transmembrane region" description="Helical" evidence="1">
    <location>
        <begin position="173"/>
        <end position="194"/>
    </location>
</feature>
<dbReference type="InterPro" id="IPR023346">
    <property type="entry name" value="Lysozyme-like_dom_sf"/>
</dbReference>
<evidence type="ECO:0000313" key="3">
    <source>
        <dbReference type="EMBL" id="KAB7728424.1"/>
    </source>
</evidence>
<dbReference type="Gene3D" id="1.10.530.10">
    <property type="match status" value="1"/>
</dbReference>
<keyword evidence="1" id="KW-1133">Transmembrane helix</keyword>
<protein>
    <submittedName>
        <fullName evidence="3">Transglycosylase SLT domain-containing protein</fullName>
    </submittedName>
</protein>
<name>A0A7J5TVU9_9BACT</name>
<accession>A0A7J5TVU9</accession>
<dbReference type="RefSeq" id="WP_152125773.1">
    <property type="nucleotide sequence ID" value="NZ_WELI01000008.1"/>
</dbReference>
<gene>
    <name evidence="3" type="ORF">F5984_18815</name>
</gene>
<sequence>MALVYDEMVLTDRATFERRVRQIANRFGFNPNWLMVVMRFESAGTFRPNVKNPYSGAVGLIQFTSSTAASLGTTTAALASMTAVKQLDYVERYFERWNITGKVTSLDVLYFYVFAPAYATKPLSYTAYAKGTTAYSQNAALDRNKDGKITLEEIAWTIRQYDRQPYPDGSSSAGINSTTGLLTVATLAGGFYLWKRKKYSAD</sequence>
<reference evidence="3 4" key="1">
    <citation type="submission" date="2019-10" db="EMBL/GenBank/DDBJ databases">
        <title>Rudanella paleaurantiibacter sp. nov., isolated from sludge.</title>
        <authorList>
            <person name="Xu S.Q."/>
        </authorList>
    </citation>
    <scope>NUCLEOTIDE SEQUENCE [LARGE SCALE GENOMIC DNA]</scope>
    <source>
        <strain evidence="3 4">HX-22-17</strain>
    </source>
</reference>
<dbReference type="Proteomes" id="UP000488299">
    <property type="component" value="Unassembled WGS sequence"/>
</dbReference>
<dbReference type="SUPFAM" id="SSF53955">
    <property type="entry name" value="Lysozyme-like"/>
    <property type="match status" value="1"/>
</dbReference>